<feature type="chain" id="PRO_5013390001" description="Transporter" evidence="8">
    <location>
        <begin position="30"/>
        <end position="181"/>
    </location>
</feature>
<dbReference type="AlphaFoldDB" id="A0A1X4G987"/>
<organism evidence="9 10">
    <name type="scientific">Cylindrospermopsis raciborskii CENA303</name>
    <dbReference type="NCBI Taxonomy" id="1170769"/>
    <lineage>
        <taxon>Bacteria</taxon>
        <taxon>Bacillati</taxon>
        <taxon>Cyanobacteriota</taxon>
        <taxon>Cyanophyceae</taxon>
        <taxon>Nostocales</taxon>
        <taxon>Aphanizomenonaceae</taxon>
        <taxon>Cylindrospermopsis</taxon>
    </lineage>
</organism>
<comment type="similarity">
    <text evidence="2">Belongs to the outer membrane factor (OMF) (TC 1.B.17) family.</text>
</comment>
<name>A0A1X4G987_9CYAN</name>
<evidence type="ECO:0000256" key="8">
    <source>
        <dbReference type="SAM" id="SignalP"/>
    </source>
</evidence>
<keyword evidence="3" id="KW-0813">Transport</keyword>
<keyword evidence="5" id="KW-0812">Transmembrane</keyword>
<comment type="subcellular location">
    <subcellularLocation>
        <location evidence="1">Cell outer membrane</location>
    </subcellularLocation>
</comment>
<keyword evidence="4" id="KW-1134">Transmembrane beta strand</keyword>
<dbReference type="PANTHER" id="PTHR30026">
    <property type="entry name" value="OUTER MEMBRANE PROTEIN TOLC"/>
    <property type="match status" value="1"/>
</dbReference>
<dbReference type="PROSITE" id="PS51318">
    <property type="entry name" value="TAT"/>
    <property type="match status" value="1"/>
</dbReference>
<dbReference type="GO" id="GO:0015288">
    <property type="term" value="F:porin activity"/>
    <property type="evidence" value="ECO:0007669"/>
    <property type="project" value="TreeGrafter"/>
</dbReference>
<comment type="caution">
    <text evidence="9">The sequence shown here is derived from an EMBL/GenBank/DDBJ whole genome shotgun (WGS) entry which is preliminary data.</text>
</comment>
<evidence type="ECO:0000256" key="7">
    <source>
        <dbReference type="ARBA" id="ARBA00023237"/>
    </source>
</evidence>
<dbReference type="GO" id="GO:0015562">
    <property type="term" value="F:efflux transmembrane transporter activity"/>
    <property type="evidence" value="ECO:0007669"/>
    <property type="project" value="InterPro"/>
</dbReference>
<dbReference type="GO" id="GO:1990281">
    <property type="term" value="C:efflux pump complex"/>
    <property type="evidence" value="ECO:0007669"/>
    <property type="project" value="TreeGrafter"/>
</dbReference>
<evidence type="ECO:0000256" key="3">
    <source>
        <dbReference type="ARBA" id="ARBA00022448"/>
    </source>
</evidence>
<proteinExistence type="inferred from homology"/>
<dbReference type="InterPro" id="IPR051906">
    <property type="entry name" value="TolC-like"/>
</dbReference>
<gene>
    <name evidence="9" type="ORF">B7O87_05395</name>
</gene>
<sequence length="181" mass="19077">MATRRMALKATVAGAALAAVMALAPMAGAQTIDEALANAYRSNPELLAQRAALRATDETVPQALAQWRPSVTLSGNTGKARDFNDTTTTVYGANGSRDQQTVDNQRTRTPVSATVTVTQPLYRGGRSTAELARAEANVLAGRAQLGAVEQRVLLDSATAYINLAQALAVLDLNINNVQVLQ</sequence>
<evidence type="ECO:0000256" key="6">
    <source>
        <dbReference type="ARBA" id="ARBA00023136"/>
    </source>
</evidence>
<keyword evidence="6" id="KW-0472">Membrane</keyword>
<feature type="non-terminal residue" evidence="9">
    <location>
        <position position="181"/>
    </location>
</feature>
<accession>A0A1X4G987</accession>
<evidence type="ECO:0000256" key="4">
    <source>
        <dbReference type="ARBA" id="ARBA00022452"/>
    </source>
</evidence>
<dbReference type="InterPro" id="IPR006311">
    <property type="entry name" value="TAT_signal"/>
</dbReference>
<keyword evidence="8" id="KW-0732">Signal</keyword>
<dbReference type="GO" id="GO:0009279">
    <property type="term" value="C:cell outer membrane"/>
    <property type="evidence" value="ECO:0007669"/>
    <property type="project" value="UniProtKB-SubCell"/>
</dbReference>
<evidence type="ECO:0000256" key="2">
    <source>
        <dbReference type="ARBA" id="ARBA00007613"/>
    </source>
</evidence>
<feature type="signal peptide" evidence="8">
    <location>
        <begin position="1"/>
        <end position="29"/>
    </location>
</feature>
<dbReference type="EMBL" id="NBYN01000024">
    <property type="protein sequence ID" value="OSO93754.1"/>
    <property type="molecule type" value="Genomic_DNA"/>
</dbReference>
<dbReference type="InterPro" id="IPR003423">
    <property type="entry name" value="OMP_efflux"/>
</dbReference>
<evidence type="ECO:0000313" key="9">
    <source>
        <dbReference type="EMBL" id="OSO93754.1"/>
    </source>
</evidence>
<dbReference type="PANTHER" id="PTHR30026:SF22">
    <property type="entry name" value="OUTER MEMBRANE EFFLUX PROTEIN"/>
    <property type="match status" value="1"/>
</dbReference>
<evidence type="ECO:0000313" key="10">
    <source>
        <dbReference type="Proteomes" id="UP000192997"/>
    </source>
</evidence>
<dbReference type="Proteomes" id="UP000192997">
    <property type="component" value="Unassembled WGS sequence"/>
</dbReference>
<reference evidence="10" key="1">
    <citation type="submission" date="2017-04" db="EMBL/GenBank/DDBJ databases">
        <authorList>
            <person name="Abreu V.A."/>
            <person name="Popin R.V."/>
            <person name="Rigonato J."/>
            <person name="Andreote A.P."/>
            <person name="Schaker P.C."/>
            <person name="Hoff-Risseti C."/>
            <person name="Alvarenga D.O."/>
            <person name="Varani A.M."/>
            <person name="Fiore M.F."/>
        </authorList>
    </citation>
    <scope>NUCLEOTIDE SEQUENCE [LARGE SCALE GENOMIC DNA]</scope>
    <source>
        <strain evidence="10">CENA303</strain>
    </source>
</reference>
<evidence type="ECO:0000256" key="1">
    <source>
        <dbReference type="ARBA" id="ARBA00004442"/>
    </source>
</evidence>
<protein>
    <recommendedName>
        <fullName evidence="11">Transporter</fullName>
    </recommendedName>
</protein>
<evidence type="ECO:0000256" key="5">
    <source>
        <dbReference type="ARBA" id="ARBA00022692"/>
    </source>
</evidence>
<keyword evidence="7" id="KW-0998">Cell outer membrane</keyword>
<dbReference type="Gene3D" id="1.20.1600.10">
    <property type="entry name" value="Outer membrane efflux proteins (OEP)"/>
    <property type="match status" value="1"/>
</dbReference>
<dbReference type="Pfam" id="PF02321">
    <property type="entry name" value="OEP"/>
    <property type="match status" value="1"/>
</dbReference>
<dbReference type="SUPFAM" id="SSF56954">
    <property type="entry name" value="Outer membrane efflux proteins (OEP)"/>
    <property type="match status" value="1"/>
</dbReference>
<evidence type="ECO:0008006" key="11">
    <source>
        <dbReference type="Google" id="ProtNLM"/>
    </source>
</evidence>